<keyword evidence="4" id="KW-1015">Disulfide bond</keyword>
<dbReference type="Gene3D" id="3.40.30.10">
    <property type="entry name" value="Glutaredoxin"/>
    <property type="match status" value="1"/>
</dbReference>
<dbReference type="EMBL" id="CU928170">
    <property type="protein sequence ID" value="CAR23828.1"/>
    <property type="molecule type" value="Genomic_DNA"/>
</dbReference>
<gene>
    <name evidence="9" type="ordered locus">KLTH0F01276g</name>
</gene>
<dbReference type="InterPro" id="IPR011767">
    <property type="entry name" value="GLR_AS"/>
</dbReference>
<dbReference type="GO" id="GO:0004602">
    <property type="term" value="F:glutathione peroxidase activity"/>
    <property type="evidence" value="ECO:0007669"/>
    <property type="project" value="UniProtKB-EC"/>
</dbReference>
<dbReference type="FunFam" id="3.40.30.10:FF:000026">
    <property type="entry name" value="Glutaredoxin 2"/>
    <property type="match status" value="1"/>
</dbReference>
<evidence type="ECO:0000256" key="4">
    <source>
        <dbReference type="ARBA" id="ARBA00023157"/>
    </source>
</evidence>
<comment type="catalytic activity">
    <reaction evidence="6">
        <text>1-chloro-2,4-dinitrobenzene + glutathione = 2,4-dinitrophenyl-S-glutathione + chloride + H(+)</text>
        <dbReference type="Rhea" id="RHEA:51220"/>
        <dbReference type="ChEBI" id="CHEBI:15378"/>
        <dbReference type="ChEBI" id="CHEBI:17996"/>
        <dbReference type="ChEBI" id="CHEBI:34718"/>
        <dbReference type="ChEBI" id="CHEBI:57925"/>
        <dbReference type="ChEBI" id="CHEBI:133977"/>
        <dbReference type="EC" id="2.5.1.18"/>
    </reaction>
</comment>
<dbReference type="OMA" id="YCHKARA"/>
<dbReference type="InParanoid" id="C5DK27"/>
<dbReference type="NCBIfam" id="TIGR02180">
    <property type="entry name" value="GRX_euk"/>
    <property type="match status" value="1"/>
</dbReference>
<dbReference type="STRING" id="559295.C5DK27"/>
<dbReference type="InterPro" id="IPR014025">
    <property type="entry name" value="Glutaredoxin_subgr"/>
</dbReference>
<dbReference type="PANTHER" id="PTHR45694:SF18">
    <property type="entry name" value="GLUTAREDOXIN-1-RELATED"/>
    <property type="match status" value="1"/>
</dbReference>
<accession>C5DK27</accession>
<dbReference type="PROSITE" id="PS51354">
    <property type="entry name" value="GLUTAREDOXIN_2"/>
    <property type="match status" value="1"/>
</dbReference>
<evidence type="ECO:0000313" key="10">
    <source>
        <dbReference type="Proteomes" id="UP000002036"/>
    </source>
</evidence>
<feature type="domain" description="Glutaredoxin" evidence="8">
    <location>
        <begin position="48"/>
        <end position="114"/>
    </location>
</feature>
<comment type="catalytic activity">
    <reaction evidence="7">
        <text>RX + glutathione = an S-substituted glutathione + a halide anion + H(+)</text>
        <dbReference type="Rhea" id="RHEA:16437"/>
        <dbReference type="ChEBI" id="CHEBI:15378"/>
        <dbReference type="ChEBI" id="CHEBI:16042"/>
        <dbReference type="ChEBI" id="CHEBI:17792"/>
        <dbReference type="ChEBI" id="CHEBI:57925"/>
        <dbReference type="ChEBI" id="CHEBI:90779"/>
        <dbReference type="EC" id="2.5.1.18"/>
    </reaction>
</comment>
<organism evidence="9 10">
    <name type="scientific">Lachancea thermotolerans (strain ATCC 56472 / CBS 6340 / NRRL Y-8284)</name>
    <name type="common">Yeast</name>
    <name type="synonym">Kluyveromyces thermotolerans</name>
    <dbReference type="NCBI Taxonomy" id="559295"/>
    <lineage>
        <taxon>Eukaryota</taxon>
        <taxon>Fungi</taxon>
        <taxon>Dikarya</taxon>
        <taxon>Ascomycota</taxon>
        <taxon>Saccharomycotina</taxon>
        <taxon>Saccharomycetes</taxon>
        <taxon>Saccharomycetales</taxon>
        <taxon>Saccharomycetaceae</taxon>
        <taxon>Lachancea</taxon>
    </lineage>
</organism>
<dbReference type="AlphaFoldDB" id="C5DK27"/>
<dbReference type="GeneID" id="8292456"/>
<evidence type="ECO:0000256" key="6">
    <source>
        <dbReference type="ARBA" id="ARBA00035808"/>
    </source>
</evidence>
<dbReference type="GO" id="GO:0015038">
    <property type="term" value="F:glutathione disulfide oxidoreductase activity"/>
    <property type="evidence" value="ECO:0007669"/>
    <property type="project" value="TreeGrafter"/>
</dbReference>
<keyword evidence="3" id="KW-0249">Electron transport</keyword>
<keyword evidence="2" id="KW-0813">Transport</keyword>
<dbReference type="PRINTS" id="PR00160">
    <property type="entry name" value="GLUTAREDOXIN"/>
</dbReference>
<dbReference type="GO" id="GO:0005737">
    <property type="term" value="C:cytoplasm"/>
    <property type="evidence" value="ECO:0007669"/>
    <property type="project" value="TreeGrafter"/>
</dbReference>
<keyword evidence="5" id="KW-0676">Redox-active center</keyword>
<dbReference type="InterPro" id="IPR036249">
    <property type="entry name" value="Thioredoxin-like_sf"/>
</dbReference>
<dbReference type="SUPFAM" id="SSF52833">
    <property type="entry name" value="Thioredoxin-like"/>
    <property type="match status" value="1"/>
</dbReference>
<dbReference type="CDD" id="cd03419">
    <property type="entry name" value="GRX_GRXh_1_2_like"/>
    <property type="match status" value="1"/>
</dbReference>
<dbReference type="PANTHER" id="PTHR45694">
    <property type="entry name" value="GLUTAREDOXIN 2"/>
    <property type="match status" value="1"/>
</dbReference>
<evidence type="ECO:0000313" key="9">
    <source>
        <dbReference type="EMBL" id="CAR23828.1"/>
    </source>
</evidence>
<dbReference type="KEGG" id="lth:KLTH0F01276g"/>
<evidence type="ECO:0000256" key="7">
    <source>
        <dbReference type="ARBA" id="ARBA00047960"/>
    </source>
</evidence>
<reference evidence="9 10" key="1">
    <citation type="journal article" date="2009" name="Genome Res.">
        <title>Comparative genomics of protoploid Saccharomycetaceae.</title>
        <authorList>
            <consortium name="The Genolevures Consortium"/>
            <person name="Souciet J.-L."/>
            <person name="Dujon B."/>
            <person name="Gaillardin C."/>
            <person name="Johnston M."/>
            <person name="Baret P.V."/>
            <person name="Cliften P."/>
            <person name="Sherman D.J."/>
            <person name="Weissenbach J."/>
            <person name="Westhof E."/>
            <person name="Wincker P."/>
            <person name="Jubin C."/>
            <person name="Poulain J."/>
            <person name="Barbe V."/>
            <person name="Segurens B."/>
            <person name="Artiguenave F."/>
            <person name="Anthouard V."/>
            <person name="Vacherie B."/>
            <person name="Val M.-E."/>
            <person name="Fulton R.S."/>
            <person name="Minx P."/>
            <person name="Wilson R."/>
            <person name="Durrens P."/>
            <person name="Jean G."/>
            <person name="Marck C."/>
            <person name="Martin T."/>
            <person name="Nikolski M."/>
            <person name="Rolland T."/>
            <person name="Seret M.-L."/>
            <person name="Casaregola S."/>
            <person name="Despons L."/>
            <person name="Fairhead C."/>
            <person name="Fischer G."/>
            <person name="Lafontaine I."/>
            <person name="Leh V."/>
            <person name="Lemaire M."/>
            <person name="de Montigny J."/>
            <person name="Neuveglise C."/>
            <person name="Thierry A."/>
            <person name="Blanc-Lenfle I."/>
            <person name="Bleykasten C."/>
            <person name="Diffels J."/>
            <person name="Fritsch E."/>
            <person name="Frangeul L."/>
            <person name="Goeffon A."/>
            <person name="Jauniaux N."/>
            <person name="Kachouri-Lafond R."/>
            <person name="Payen C."/>
            <person name="Potier S."/>
            <person name="Pribylova L."/>
            <person name="Ozanne C."/>
            <person name="Richard G.-F."/>
            <person name="Sacerdot C."/>
            <person name="Straub M.-L."/>
            <person name="Talla E."/>
        </authorList>
    </citation>
    <scope>NUCLEOTIDE SEQUENCE [LARGE SCALE GENOMIC DNA]</scope>
    <source>
        <strain evidence="10">ATCC 56472 / CBS 6340 / NRRL Y-8284</strain>
    </source>
</reference>
<dbReference type="Proteomes" id="UP000002036">
    <property type="component" value="Chromosome F"/>
</dbReference>
<evidence type="ECO:0000256" key="1">
    <source>
        <dbReference type="ARBA" id="ARBA00000217"/>
    </source>
</evidence>
<dbReference type="HOGENOM" id="CLU_026126_7_2_1"/>
<name>C5DK27_LACTC</name>
<dbReference type="FunCoup" id="C5DK27">
    <property type="interactions" value="749"/>
</dbReference>
<sequence length="138" mass="15497">MEYSRTLTLVALVFTLFIIRRFFGSGFSKMASPQTVQHVRSLIKDNKIFVAAKTYCPYCNATLKLLFQDKKLRKDQVLLLQLDTMKEGSEIQEALTEISGQRTVPNIYILGEHIGGNSDLQALEASGKLDELLEKALA</sequence>
<evidence type="ECO:0000256" key="3">
    <source>
        <dbReference type="ARBA" id="ARBA00022982"/>
    </source>
</evidence>
<dbReference type="InterPro" id="IPR002109">
    <property type="entry name" value="Glutaredoxin"/>
</dbReference>
<evidence type="ECO:0000256" key="2">
    <source>
        <dbReference type="ARBA" id="ARBA00022448"/>
    </source>
</evidence>
<dbReference type="GO" id="GO:0005634">
    <property type="term" value="C:nucleus"/>
    <property type="evidence" value="ECO:0007669"/>
    <property type="project" value="TreeGrafter"/>
</dbReference>
<dbReference type="RefSeq" id="XP_002554265.1">
    <property type="nucleotide sequence ID" value="XM_002554219.1"/>
</dbReference>
<evidence type="ECO:0000259" key="8">
    <source>
        <dbReference type="Pfam" id="PF00462"/>
    </source>
</evidence>
<dbReference type="OrthoDB" id="418495at2759"/>
<dbReference type="Pfam" id="PF00462">
    <property type="entry name" value="Glutaredoxin"/>
    <property type="match status" value="1"/>
</dbReference>
<comment type="catalytic activity">
    <reaction evidence="1">
        <text>2 glutathione + H2O2 = glutathione disulfide + 2 H2O</text>
        <dbReference type="Rhea" id="RHEA:16833"/>
        <dbReference type="ChEBI" id="CHEBI:15377"/>
        <dbReference type="ChEBI" id="CHEBI:16240"/>
        <dbReference type="ChEBI" id="CHEBI:57925"/>
        <dbReference type="ChEBI" id="CHEBI:58297"/>
        <dbReference type="EC" id="1.11.1.9"/>
    </reaction>
</comment>
<dbReference type="eggNOG" id="KOG1752">
    <property type="taxonomic scope" value="Eukaryota"/>
</dbReference>
<evidence type="ECO:0000256" key="5">
    <source>
        <dbReference type="ARBA" id="ARBA00023284"/>
    </source>
</evidence>
<dbReference type="GO" id="GO:0004364">
    <property type="term" value="F:glutathione transferase activity"/>
    <property type="evidence" value="ECO:0007669"/>
    <property type="project" value="UniProtKB-EC"/>
</dbReference>
<proteinExistence type="predicted"/>
<dbReference type="InterPro" id="IPR011899">
    <property type="entry name" value="Glutaredoxin_euk/vir"/>
</dbReference>
<keyword evidence="10" id="KW-1185">Reference proteome</keyword>
<dbReference type="GO" id="GO:0034599">
    <property type="term" value="P:cellular response to oxidative stress"/>
    <property type="evidence" value="ECO:0007669"/>
    <property type="project" value="TreeGrafter"/>
</dbReference>
<protein>
    <submittedName>
        <fullName evidence="9">KLTH0F01276p</fullName>
    </submittedName>
</protein>
<dbReference type="PROSITE" id="PS00195">
    <property type="entry name" value="GLUTAREDOXIN_1"/>
    <property type="match status" value="1"/>
</dbReference>